<comment type="caution">
    <text evidence="3">The sequence shown here is derived from an EMBL/GenBank/DDBJ whole genome shotgun (WGS) entry which is preliminary data.</text>
</comment>
<feature type="compositionally biased region" description="Polar residues" evidence="1">
    <location>
        <begin position="60"/>
        <end position="69"/>
    </location>
</feature>
<sequence length="320" mass="35620">MKIQRLVMGGGILFCCLLSSNIFAQDLDEEIQRLEKQNKLLELKKKQKQLQNELQDDNLSSDTTQAKTESNQKDLSKAKEKSGFFIGVEGVLGSVQISQKDPDLTNGVISLNLNKTSNNFAFDGGLLLGYQKYFGESAKHGLKISTHLYSGVGYELSLKGLSTISSRSTSVLGDISTTVNYIPIKVGIDIKYLWDFLEKGKSALGLNVGFGYEFDYYIGNFSLEFKSSVLDAGGSVLIDNIASTIYPTIGLHYVYNKHHSFEINYRFGGMITFFGSKTSNPSLKTTSKISGANYVMYFTDGIKHTIAMSNFFIFNYTYKF</sequence>
<dbReference type="AlphaFoldDB" id="A0A3D8JBV5"/>
<protein>
    <recommendedName>
        <fullName evidence="5">Outer membrane beta-barrel protein</fullName>
    </recommendedName>
</protein>
<evidence type="ECO:0008006" key="5">
    <source>
        <dbReference type="Google" id="ProtNLM"/>
    </source>
</evidence>
<organism evidence="3 4">
    <name type="scientific">Helicobacter anseris</name>
    <dbReference type="NCBI Taxonomy" id="375926"/>
    <lineage>
        <taxon>Bacteria</taxon>
        <taxon>Pseudomonadati</taxon>
        <taxon>Campylobacterota</taxon>
        <taxon>Epsilonproteobacteria</taxon>
        <taxon>Campylobacterales</taxon>
        <taxon>Helicobacteraceae</taxon>
        <taxon>Helicobacter</taxon>
    </lineage>
</organism>
<dbReference type="OrthoDB" id="5328482at2"/>
<proteinExistence type="predicted"/>
<dbReference type="EMBL" id="NXLX01000001">
    <property type="protein sequence ID" value="RDU74556.1"/>
    <property type="molecule type" value="Genomic_DNA"/>
</dbReference>
<accession>A0A3D8JBV5</accession>
<evidence type="ECO:0000256" key="1">
    <source>
        <dbReference type="SAM" id="MobiDB-lite"/>
    </source>
</evidence>
<dbReference type="RefSeq" id="WP_115578265.1">
    <property type="nucleotide sequence ID" value="NZ_NXLX01000001.1"/>
</dbReference>
<keyword evidence="4" id="KW-1185">Reference proteome</keyword>
<keyword evidence="2" id="KW-0732">Signal</keyword>
<evidence type="ECO:0000313" key="3">
    <source>
        <dbReference type="EMBL" id="RDU74556.1"/>
    </source>
</evidence>
<feature type="signal peptide" evidence="2">
    <location>
        <begin position="1"/>
        <end position="24"/>
    </location>
</feature>
<gene>
    <name evidence="3" type="ORF">CQA57_00445</name>
</gene>
<feature type="chain" id="PRO_5017581818" description="Outer membrane beta-barrel protein" evidence="2">
    <location>
        <begin position="25"/>
        <end position="320"/>
    </location>
</feature>
<feature type="region of interest" description="Disordered" evidence="1">
    <location>
        <begin position="52"/>
        <end position="75"/>
    </location>
</feature>
<evidence type="ECO:0000313" key="4">
    <source>
        <dbReference type="Proteomes" id="UP000256695"/>
    </source>
</evidence>
<evidence type="ECO:0000256" key="2">
    <source>
        <dbReference type="SAM" id="SignalP"/>
    </source>
</evidence>
<name>A0A3D8JBV5_9HELI</name>
<reference evidence="3 4" key="1">
    <citation type="submission" date="2018-04" db="EMBL/GenBank/DDBJ databases">
        <title>Novel Campyloabacter and Helicobacter Species and Strains.</title>
        <authorList>
            <person name="Mannion A.J."/>
            <person name="Shen Z."/>
            <person name="Fox J.G."/>
        </authorList>
    </citation>
    <scope>NUCLEOTIDE SEQUENCE [LARGE SCALE GENOMIC DNA]</scope>
    <source>
        <strain evidence="3 4">MIT 04-9362</strain>
    </source>
</reference>
<dbReference type="Proteomes" id="UP000256695">
    <property type="component" value="Unassembled WGS sequence"/>
</dbReference>